<protein>
    <submittedName>
        <fullName evidence="1">Uncharacterized protein</fullName>
    </submittedName>
</protein>
<dbReference type="Proteomes" id="UP000053097">
    <property type="component" value="Unassembled WGS sequence"/>
</dbReference>
<name>A0A026X378_OOCBI</name>
<evidence type="ECO:0000313" key="1">
    <source>
        <dbReference type="EMBL" id="EZA62707.1"/>
    </source>
</evidence>
<organism evidence="1 2">
    <name type="scientific">Ooceraea biroi</name>
    <name type="common">Clonal raider ant</name>
    <name type="synonym">Cerapachys biroi</name>
    <dbReference type="NCBI Taxonomy" id="2015173"/>
    <lineage>
        <taxon>Eukaryota</taxon>
        <taxon>Metazoa</taxon>
        <taxon>Ecdysozoa</taxon>
        <taxon>Arthropoda</taxon>
        <taxon>Hexapoda</taxon>
        <taxon>Insecta</taxon>
        <taxon>Pterygota</taxon>
        <taxon>Neoptera</taxon>
        <taxon>Endopterygota</taxon>
        <taxon>Hymenoptera</taxon>
        <taxon>Apocrita</taxon>
        <taxon>Aculeata</taxon>
        <taxon>Formicoidea</taxon>
        <taxon>Formicidae</taxon>
        <taxon>Dorylinae</taxon>
        <taxon>Ooceraea</taxon>
    </lineage>
</organism>
<accession>A0A026X378</accession>
<dbReference type="AlphaFoldDB" id="A0A026X378"/>
<evidence type="ECO:0000313" key="2">
    <source>
        <dbReference type="Proteomes" id="UP000053097"/>
    </source>
</evidence>
<keyword evidence="2" id="KW-1185">Reference proteome</keyword>
<proteinExistence type="predicted"/>
<sequence length="96" mass="10800">LTNLQVNRRRPWEHLRSWTTSMYPPCSFTAFRTMAKGGWVVATIPCDEQTAIVIISSTRRLVRVVAVGRAMTADHHSDLVVRPHTGNGLKLAVECR</sequence>
<feature type="non-terminal residue" evidence="1">
    <location>
        <position position="1"/>
    </location>
</feature>
<reference evidence="1 2" key="1">
    <citation type="journal article" date="2014" name="Curr. Biol.">
        <title>The genome of the clonal raider ant Cerapachys biroi.</title>
        <authorList>
            <person name="Oxley P.R."/>
            <person name="Ji L."/>
            <person name="Fetter-Pruneda I."/>
            <person name="McKenzie S.K."/>
            <person name="Li C."/>
            <person name="Hu H."/>
            <person name="Zhang G."/>
            <person name="Kronauer D.J."/>
        </authorList>
    </citation>
    <scope>NUCLEOTIDE SEQUENCE [LARGE SCALE GENOMIC DNA]</scope>
</reference>
<dbReference type="EMBL" id="KK107019">
    <property type="protein sequence ID" value="EZA62707.1"/>
    <property type="molecule type" value="Genomic_DNA"/>
</dbReference>
<gene>
    <name evidence="1" type="ORF">X777_07522</name>
</gene>